<dbReference type="GO" id="GO:0004497">
    <property type="term" value="F:monooxygenase activity"/>
    <property type="evidence" value="ECO:0007669"/>
    <property type="project" value="InterPro"/>
</dbReference>
<reference evidence="3" key="1">
    <citation type="journal article" date="2011" name="PLoS Genet.">
        <title>Genomic analysis of the necrotrophic fungal pathogens Sclerotinia sclerotiorum and Botrytis cinerea.</title>
        <authorList>
            <person name="Amselem J."/>
            <person name="Cuomo C.A."/>
            <person name="van Kan J.A."/>
            <person name="Viaud M."/>
            <person name="Benito E.P."/>
            <person name="Couloux A."/>
            <person name="Coutinho P.M."/>
            <person name="de Vries R.P."/>
            <person name="Dyer P.S."/>
            <person name="Fillinger S."/>
            <person name="Fournier E."/>
            <person name="Gout L."/>
            <person name="Hahn M."/>
            <person name="Kohn L."/>
            <person name="Lapalu N."/>
            <person name="Plummer K.M."/>
            <person name="Pradier J.M."/>
            <person name="Quevillon E."/>
            <person name="Sharon A."/>
            <person name="Simon A."/>
            <person name="ten Have A."/>
            <person name="Tudzynski B."/>
            <person name="Tudzynski P."/>
            <person name="Wincker P."/>
            <person name="Andrew M."/>
            <person name="Anthouard V."/>
            <person name="Beever R.E."/>
            <person name="Beffa R."/>
            <person name="Benoit I."/>
            <person name="Bouzid O."/>
            <person name="Brault B."/>
            <person name="Chen Z."/>
            <person name="Choquer M."/>
            <person name="Collemare J."/>
            <person name="Cotton P."/>
            <person name="Danchin E.G."/>
            <person name="Da Silva C."/>
            <person name="Gautier A."/>
            <person name="Giraud C."/>
            <person name="Giraud T."/>
            <person name="Gonzalez C."/>
            <person name="Grossetete S."/>
            <person name="Guldener U."/>
            <person name="Henrissat B."/>
            <person name="Howlett B.J."/>
            <person name="Kodira C."/>
            <person name="Kretschmer M."/>
            <person name="Lappartient A."/>
            <person name="Leroch M."/>
            <person name="Levis C."/>
            <person name="Mauceli E."/>
            <person name="Neuveglise C."/>
            <person name="Oeser B."/>
            <person name="Pearson M."/>
            <person name="Poulain J."/>
            <person name="Poussereau N."/>
            <person name="Quesneville H."/>
            <person name="Rascle C."/>
            <person name="Schumacher J."/>
            <person name="Segurens B."/>
            <person name="Sexton A."/>
            <person name="Silva E."/>
            <person name="Sirven C."/>
            <person name="Soanes D.M."/>
            <person name="Talbot N.J."/>
            <person name="Templeton M."/>
            <person name="Yandava C."/>
            <person name="Yarden O."/>
            <person name="Zeng Q."/>
            <person name="Rollins J.A."/>
            <person name="Lebrun M.H."/>
            <person name="Dickman M."/>
        </authorList>
    </citation>
    <scope>NUCLEOTIDE SEQUENCE [LARGE SCALE GENOMIC DNA]</scope>
    <source>
        <strain evidence="3">T4</strain>
    </source>
</reference>
<dbReference type="EMBL" id="FQ790332">
    <property type="protein sequence ID" value="CCD50942.1"/>
    <property type="molecule type" value="Genomic_DNA"/>
</dbReference>
<evidence type="ECO:0000313" key="3">
    <source>
        <dbReference type="Proteomes" id="UP000008177"/>
    </source>
</evidence>
<dbReference type="GO" id="GO:0016705">
    <property type="term" value="F:oxidoreductase activity, acting on paired donors, with incorporation or reduction of molecular oxygen"/>
    <property type="evidence" value="ECO:0007669"/>
    <property type="project" value="InterPro"/>
</dbReference>
<accession>G2YGQ8</accession>
<dbReference type="InterPro" id="IPR001128">
    <property type="entry name" value="Cyt_P450"/>
</dbReference>
<evidence type="ECO:0000313" key="2">
    <source>
        <dbReference type="EMBL" id="CCD50942.1"/>
    </source>
</evidence>
<evidence type="ECO:0008006" key="4">
    <source>
        <dbReference type="Google" id="ProtNLM"/>
    </source>
</evidence>
<dbReference type="OrthoDB" id="1470350at2759"/>
<dbReference type="InterPro" id="IPR036396">
    <property type="entry name" value="Cyt_P450_sf"/>
</dbReference>
<dbReference type="InParanoid" id="G2YGQ8"/>
<dbReference type="AlphaFoldDB" id="G2YGQ8"/>
<proteinExistence type="predicted"/>
<evidence type="ECO:0000256" key="1">
    <source>
        <dbReference type="ARBA" id="ARBA00023026"/>
    </source>
</evidence>
<dbReference type="STRING" id="999810.G2YGQ8"/>
<dbReference type="Gene3D" id="1.10.630.10">
    <property type="entry name" value="Cytochrome P450"/>
    <property type="match status" value="1"/>
</dbReference>
<gene>
    <name evidence="2" type="ORF">BofuT4_P022100.1</name>
</gene>
<dbReference type="Pfam" id="PF00067">
    <property type="entry name" value="p450"/>
    <property type="match status" value="1"/>
</dbReference>
<dbReference type="HOGENOM" id="CLU_1578286_0_0_1"/>
<protein>
    <recommendedName>
        <fullName evidence="4">Cytochrome p450 protein</fullName>
    </recommendedName>
</protein>
<dbReference type="eggNOG" id="KOG0157">
    <property type="taxonomic scope" value="Eukaryota"/>
</dbReference>
<name>G2YGQ8_BOTF4</name>
<dbReference type="GO" id="GO:0005506">
    <property type="term" value="F:iron ion binding"/>
    <property type="evidence" value="ECO:0007669"/>
    <property type="project" value="InterPro"/>
</dbReference>
<dbReference type="GO" id="GO:0020037">
    <property type="term" value="F:heme binding"/>
    <property type="evidence" value="ECO:0007669"/>
    <property type="project" value="InterPro"/>
</dbReference>
<dbReference type="SUPFAM" id="SSF48264">
    <property type="entry name" value="Cytochrome P450"/>
    <property type="match status" value="1"/>
</dbReference>
<organism evidence="2 3">
    <name type="scientific">Botryotinia fuckeliana (strain T4)</name>
    <name type="common">Noble rot fungus</name>
    <name type="synonym">Botrytis cinerea</name>
    <dbReference type="NCBI Taxonomy" id="999810"/>
    <lineage>
        <taxon>Eukaryota</taxon>
        <taxon>Fungi</taxon>
        <taxon>Dikarya</taxon>
        <taxon>Ascomycota</taxon>
        <taxon>Pezizomycotina</taxon>
        <taxon>Leotiomycetes</taxon>
        <taxon>Helotiales</taxon>
        <taxon>Sclerotiniaceae</taxon>
        <taxon>Botrytis</taxon>
    </lineage>
</organism>
<dbReference type="Proteomes" id="UP000008177">
    <property type="component" value="Unplaced contigs"/>
</dbReference>
<sequence length="172" mass="18986">MLKMWTQTSTPREISTAKDTRTISLHVLAATGFRKSYKFRSSSEAGHDESGSYRDALQTVLDNAILIVIIPFRYLLLPFIPQSWRRVGRAAADFKKYMENVLDEESSSLKEGKAGNGTLMASLVRALGAHQKEEVASSRQTAQSPSKGLTVDEIFGDIFVINFAGHDTTANT</sequence>
<keyword evidence="1" id="KW-0843">Virulence</keyword>